<accession>A0A081BQ35</accession>
<reference evidence="17" key="1">
    <citation type="journal article" date="2015" name="PeerJ">
        <title>First genomic representation of candidate bacterial phylum KSB3 points to enhanced environmental sensing as a trigger of wastewater bulking.</title>
        <authorList>
            <person name="Sekiguchi Y."/>
            <person name="Ohashi A."/>
            <person name="Parks D.H."/>
            <person name="Yamauchi T."/>
            <person name="Tyson G.W."/>
            <person name="Hugenholtz P."/>
        </authorList>
    </citation>
    <scope>NUCLEOTIDE SEQUENCE [LARGE SCALE GENOMIC DNA]</scope>
</reference>
<feature type="domain" description="Histidine kinase" evidence="14">
    <location>
        <begin position="321"/>
        <end position="571"/>
    </location>
</feature>
<evidence type="ECO:0000256" key="9">
    <source>
        <dbReference type="ARBA" id="ARBA00022840"/>
    </source>
</evidence>
<evidence type="ECO:0000256" key="3">
    <source>
        <dbReference type="ARBA" id="ARBA00021495"/>
    </source>
</evidence>
<evidence type="ECO:0000256" key="4">
    <source>
        <dbReference type="ARBA" id="ARBA00022500"/>
    </source>
</evidence>
<dbReference type="InterPro" id="IPR037006">
    <property type="entry name" value="CheA-like_homodim_sf"/>
</dbReference>
<evidence type="ECO:0000256" key="1">
    <source>
        <dbReference type="ARBA" id="ARBA00000085"/>
    </source>
</evidence>
<dbReference type="Gene3D" id="3.30.565.10">
    <property type="entry name" value="Histidine kinase-like ATPase, C-terminal domain"/>
    <property type="match status" value="1"/>
</dbReference>
<comment type="function">
    <text evidence="11">Involved in the transmission of sensory signals from the chemoreceptors to the flagellar motors. CheA is autophosphorylated; it can transfer its phosphate group to either CheB or CheY.</text>
</comment>
<evidence type="ECO:0000259" key="14">
    <source>
        <dbReference type="PROSITE" id="PS50109"/>
    </source>
</evidence>
<dbReference type="InterPro" id="IPR008207">
    <property type="entry name" value="Sig_transdc_His_kin_Hpt_dom"/>
</dbReference>
<dbReference type="InterPro" id="IPR004358">
    <property type="entry name" value="Sig_transdc_His_kin-like_C"/>
</dbReference>
<keyword evidence="7" id="KW-0547">Nucleotide-binding</keyword>
<dbReference type="STRING" id="1499966.U14_03752"/>
<name>A0A081BQ35_9BACT</name>
<feature type="modified residue" description="Phosphohistidine" evidence="12">
    <location>
        <position position="46"/>
    </location>
</feature>
<dbReference type="SUPFAM" id="SSF47384">
    <property type="entry name" value="Homodimeric domain of signal transducing histidine kinase"/>
    <property type="match status" value="1"/>
</dbReference>
<evidence type="ECO:0000256" key="8">
    <source>
        <dbReference type="ARBA" id="ARBA00022777"/>
    </source>
</evidence>
<protein>
    <recommendedName>
        <fullName evidence="3">Chemotaxis protein CheA</fullName>
        <ecNumber evidence="2">2.7.13.3</ecNumber>
    </recommendedName>
</protein>
<dbReference type="GO" id="GO:0006935">
    <property type="term" value="P:chemotaxis"/>
    <property type="evidence" value="ECO:0007669"/>
    <property type="project" value="UniProtKB-KW"/>
</dbReference>
<gene>
    <name evidence="17" type="ORF">U14_03752</name>
</gene>
<evidence type="ECO:0000256" key="12">
    <source>
        <dbReference type="PROSITE-ProRule" id="PRU00110"/>
    </source>
</evidence>
<dbReference type="GO" id="GO:0005737">
    <property type="term" value="C:cytoplasm"/>
    <property type="evidence" value="ECO:0007669"/>
    <property type="project" value="InterPro"/>
</dbReference>
<dbReference type="SUPFAM" id="SSF55874">
    <property type="entry name" value="ATPase domain of HSP90 chaperone/DNA topoisomerase II/histidine kinase"/>
    <property type="match status" value="1"/>
</dbReference>
<feature type="domain" description="CheW-like" evidence="15">
    <location>
        <begin position="573"/>
        <end position="718"/>
    </location>
</feature>
<keyword evidence="9" id="KW-0067">ATP-binding</keyword>
<dbReference type="Gene3D" id="1.10.287.560">
    <property type="entry name" value="Histidine kinase CheA-like, homodimeric domain"/>
    <property type="match status" value="1"/>
</dbReference>
<feature type="region of interest" description="Disordered" evidence="13">
    <location>
        <begin position="723"/>
        <end position="756"/>
    </location>
</feature>
<dbReference type="PANTHER" id="PTHR43395">
    <property type="entry name" value="SENSOR HISTIDINE KINASE CHEA"/>
    <property type="match status" value="1"/>
</dbReference>
<dbReference type="EC" id="2.7.13.3" evidence="2"/>
<proteinExistence type="predicted"/>
<dbReference type="Pfam" id="PF02518">
    <property type="entry name" value="HATPase_c"/>
    <property type="match status" value="1"/>
</dbReference>
<evidence type="ECO:0000256" key="7">
    <source>
        <dbReference type="ARBA" id="ARBA00022741"/>
    </source>
</evidence>
<dbReference type="InterPro" id="IPR036097">
    <property type="entry name" value="HisK_dim/P_sf"/>
</dbReference>
<feature type="domain" description="HPt" evidence="16">
    <location>
        <begin position="1"/>
        <end position="103"/>
    </location>
</feature>
<dbReference type="HOGENOM" id="CLU_000650_3_6_0"/>
<dbReference type="Pfam" id="PF01627">
    <property type="entry name" value="Hpt"/>
    <property type="match status" value="1"/>
</dbReference>
<keyword evidence="4" id="KW-0145">Chemotaxis</keyword>
<evidence type="ECO:0000256" key="11">
    <source>
        <dbReference type="ARBA" id="ARBA00035100"/>
    </source>
</evidence>
<dbReference type="Gene3D" id="1.20.120.160">
    <property type="entry name" value="HPT domain"/>
    <property type="match status" value="1"/>
</dbReference>
<dbReference type="InterPro" id="IPR005467">
    <property type="entry name" value="His_kinase_dom"/>
</dbReference>
<dbReference type="GO" id="GO:0000155">
    <property type="term" value="F:phosphorelay sensor kinase activity"/>
    <property type="evidence" value="ECO:0007669"/>
    <property type="project" value="InterPro"/>
</dbReference>
<dbReference type="InterPro" id="IPR036890">
    <property type="entry name" value="HATPase_C_sf"/>
</dbReference>
<dbReference type="Gene3D" id="2.30.30.40">
    <property type="entry name" value="SH3 Domains"/>
    <property type="match status" value="1"/>
</dbReference>
<dbReference type="PANTHER" id="PTHR43395:SF10">
    <property type="entry name" value="CHEMOTAXIS PROTEIN CHEA"/>
    <property type="match status" value="1"/>
</dbReference>
<dbReference type="InterPro" id="IPR003594">
    <property type="entry name" value="HATPase_dom"/>
</dbReference>
<organism evidence="17">
    <name type="scientific">Candidatus Moduliflexus flocculans</name>
    <dbReference type="NCBI Taxonomy" id="1499966"/>
    <lineage>
        <taxon>Bacteria</taxon>
        <taxon>Candidatus Moduliflexota</taxon>
        <taxon>Candidatus Moduliflexia</taxon>
        <taxon>Candidatus Moduliflexales</taxon>
        <taxon>Candidatus Moduliflexaceae</taxon>
    </lineage>
</organism>
<dbReference type="AlphaFoldDB" id="A0A081BQ35"/>
<evidence type="ECO:0000259" key="15">
    <source>
        <dbReference type="PROSITE" id="PS50851"/>
    </source>
</evidence>
<dbReference type="GO" id="GO:0005524">
    <property type="term" value="F:ATP binding"/>
    <property type="evidence" value="ECO:0007669"/>
    <property type="project" value="UniProtKB-KW"/>
</dbReference>
<keyword evidence="8 17" id="KW-0418">Kinase</keyword>
<evidence type="ECO:0000256" key="5">
    <source>
        <dbReference type="ARBA" id="ARBA00022553"/>
    </source>
</evidence>
<dbReference type="SMART" id="SM00260">
    <property type="entry name" value="CheW"/>
    <property type="match status" value="1"/>
</dbReference>
<evidence type="ECO:0000256" key="10">
    <source>
        <dbReference type="ARBA" id="ARBA00023012"/>
    </source>
</evidence>
<dbReference type="InterPro" id="IPR036061">
    <property type="entry name" value="CheW-like_dom_sf"/>
</dbReference>
<dbReference type="Pfam" id="PF02895">
    <property type="entry name" value="H-kinase_dim"/>
    <property type="match status" value="1"/>
</dbReference>
<dbReference type="Pfam" id="PF01584">
    <property type="entry name" value="CheW"/>
    <property type="match status" value="1"/>
</dbReference>
<evidence type="ECO:0000313" key="17">
    <source>
        <dbReference type="EMBL" id="GAK52501.1"/>
    </source>
</evidence>
<dbReference type="InterPro" id="IPR051315">
    <property type="entry name" value="Bact_Chemotaxis_CheA"/>
</dbReference>
<dbReference type="FunFam" id="3.30.565.10:FF:000016">
    <property type="entry name" value="Chemotaxis protein CheA, putative"/>
    <property type="match status" value="1"/>
</dbReference>
<evidence type="ECO:0000256" key="13">
    <source>
        <dbReference type="SAM" id="MobiDB-lite"/>
    </source>
</evidence>
<dbReference type="SMART" id="SM00073">
    <property type="entry name" value="HPT"/>
    <property type="match status" value="1"/>
</dbReference>
<dbReference type="InterPro" id="IPR036641">
    <property type="entry name" value="HPT_dom_sf"/>
</dbReference>
<feature type="compositionally biased region" description="Polar residues" evidence="13">
    <location>
        <begin position="729"/>
        <end position="739"/>
    </location>
</feature>
<dbReference type="SMART" id="SM00387">
    <property type="entry name" value="HATPase_c"/>
    <property type="match status" value="1"/>
</dbReference>
<evidence type="ECO:0000259" key="16">
    <source>
        <dbReference type="PROSITE" id="PS50894"/>
    </source>
</evidence>
<dbReference type="Proteomes" id="UP000030700">
    <property type="component" value="Unassembled WGS sequence"/>
</dbReference>
<dbReference type="InterPro" id="IPR002545">
    <property type="entry name" value="CheW-lke_dom"/>
</dbReference>
<dbReference type="PROSITE" id="PS50109">
    <property type="entry name" value="HIS_KIN"/>
    <property type="match status" value="1"/>
</dbReference>
<feature type="compositionally biased region" description="Basic and acidic residues" evidence="13">
    <location>
        <begin position="740"/>
        <end position="750"/>
    </location>
</feature>
<keyword evidence="18" id="KW-1185">Reference proteome</keyword>
<dbReference type="PROSITE" id="PS50894">
    <property type="entry name" value="HPT"/>
    <property type="match status" value="1"/>
</dbReference>
<keyword evidence="6" id="KW-0808">Transferase</keyword>
<dbReference type="SUPFAM" id="SSF50341">
    <property type="entry name" value="CheW-like"/>
    <property type="match status" value="1"/>
</dbReference>
<sequence length="756" mass="83525">MIEEHLIREFIAEAEEHALALEPNLLRLEKEPHNLELVNEIFIATHSIKGTASYVGLNHVSSFTHSIESLLDRLRKQQISATPALIDILLQGVDTLKLLIQHISSGKPAPDTSSVEKLLLEWDAKHESAEILQPAPQTTAPSVITLFGASVDPEDAEVFADIVAQQVEFLSISLEKLRSQLATDPAHAQQALAPLVKAVATVQSSAALLDIDDLSELIGKHHDYLVSLETPDYEINLADFDEISNMIKAFRDISAVLTSSTQSPAPTTASQTPALSSDRMASLSPVDLAYGQHILRVNAERVDALMNFVGELVINRARFAQIGQELKTIYDDLRSGAGWFVASSPAEQKNYARQFKKLKDQFDNITLDLGRITNQMQEGTMRIRMVPVAQIVNRFPRMVRDLSRQAGKEVDVRISGAETELDKTVVDVLSEPLIHLIRNAIDHGIEPPQERLNSGKPRQGTIAIIADHEGNQVLIEIQDDGRGIDVERVKKQAIRQQLVSAKDAENLGERDIISLIFHSGFSTVESVSNLSGRGVGLNVVKRYIEKINGSIEVISLPQKGCRFIIKLPLTLAIISVLIVEIQQKIFAIPLVAVEEAVRIIPRQTKTIKSQRVMFWREHTVSLFALSELFGDCISESHGSLNVETANQEALFLYVVILTDGFRRIGVIVNRLIGEDDIVLKPLTEEQTNVPGIAGAYIRGDGEVSLVIDVSTLINLAEHQERQTRRISGASASQTFTTPRQRGESRPEERTANQFSG</sequence>
<dbReference type="PRINTS" id="PR00344">
    <property type="entry name" value="BCTRLSENSOR"/>
</dbReference>
<evidence type="ECO:0000313" key="18">
    <source>
        <dbReference type="Proteomes" id="UP000030700"/>
    </source>
</evidence>
<dbReference type="SUPFAM" id="SSF47226">
    <property type="entry name" value="Histidine-containing phosphotransfer domain, HPT domain"/>
    <property type="match status" value="1"/>
</dbReference>
<dbReference type="CDD" id="cd16916">
    <property type="entry name" value="HATPase_CheA-like"/>
    <property type="match status" value="1"/>
</dbReference>
<dbReference type="SMART" id="SM01231">
    <property type="entry name" value="H-kinase_dim"/>
    <property type="match status" value="1"/>
</dbReference>
<dbReference type="InterPro" id="IPR004105">
    <property type="entry name" value="CheA-like_dim"/>
</dbReference>
<evidence type="ECO:0000256" key="2">
    <source>
        <dbReference type="ARBA" id="ARBA00012438"/>
    </source>
</evidence>
<keyword evidence="5 12" id="KW-0597">Phosphoprotein</keyword>
<dbReference type="EMBL" id="DF820458">
    <property type="protein sequence ID" value="GAK52501.1"/>
    <property type="molecule type" value="Genomic_DNA"/>
</dbReference>
<evidence type="ECO:0000256" key="6">
    <source>
        <dbReference type="ARBA" id="ARBA00022679"/>
    </source>
</evidence>
<dbReference type="PROSITE" id="PS50851">
    <property type="entry name" value="CHEW"/>
    <property type="match status" value="1"/>
</dbReference>
<comment type="catalytic activity">
    <reaction evidence="1">
        <text>ATP + protein L-histidine = ADP + protein N-phospho-L-histidine.</text>
        <dbReference type="EC" id="2.7.13.3"/>
    </reaction>
</comment>
<keyword evidence="10" id="KW-0902">Two-component regulatory system</keyword>